<keyword evidence="9" id="KW-1185">Reference proteome</keyword>
<dbReference type="CDD" id="cd16015">
    <property type="entry name" value="LTA_synthase"/>
    <property type="match status" value="1"/>
</dbReference>
<dbReference type="Proteomes" id="UP001165430">
    <property type="component" value="Unassembled WGS sequence"/>
</dbReference>
<evidence type="ECO:0000259" key="7">
    <source>
        <dbReference type="Pfam" id="PF00884"/>
    </source>
</evidence>
<comment type="caution">
    <text evidence="8">The sequence shown here is derived from an EMBL/GenBank/DDBJ whole genome shotgun (WGS) entry which is preliminary data.</text>
</comment>
<dbReference type="Gene3D" id="3.40.720.10">
    <property type="entry name" value="Alkaline Phosphatase, subunit A"/>
    <property type="match status" value="1"/>
</dbReference>
<dbReference type="PANTHER" id="PTHR47371">
    <property type="entry name" value="LIPOTEICHOIC ACID SYNTHASE"/>
    <property type="match status" value="1"/>
</dbReference>
<keyword evidence="4 6" id="KW-1133">Transmembrane helix</keyword>
<sequence>MFYFTKMLLPLGEDLYAYSITDIIATIKASGELNFINLSAIAIIFALIFFILGLGKKLPINLKSSLILTSGCYLYLLVFNFIPQEGIGSASELDRNLKVNKSFYLYNQSYNYFTARNSMYYDFFLTSSGGNSLVDKKYVSTEYPFLHENNYPDVLGKFFNEFDTMPDIVFVLIESLGKAYSGKDAYLGSFTPFLDSLENHSLYWKNNLSTTGRTFGILTGTFGSLPFAKNGFMELAPNLPKHLSLMSILKHNGYTVNYHIGADKAFDNVGTFLNYQNVDRILDISSFDPDFKETPSNTGFSWGYPDKAMFENGMRKISRETNQPQLSIFQTQTSHDPYIIPDEKIYREKFVEHLKNTLKIEPQRMNEYLKYTNVYSSIIYTDDAIREFFNAYKRMPNFENTIFIFTGDHRLPEVPMSTRIDRFHTPLMIYSPKLKTSRMMAGVTTHFEITPTILSLLSARYEIKQPTLVAWKGYVLDTAINFQSKISQPLMRNKNQLLEYISGEYVLSDNQLFILSDGMNLDPITDNTQKEKLNREFGNYINDNRHATEFDKIIPDSLTVYMPKN</sequence>
<dbReference type="EMBL" id="JAKZGO010000024">
    <property type="protein sequence ID" value="MCH7415542.1"/>
    <property type="molecule type" value="Genomic_DNA"/>
</dbReference>
<dbReference type="InterPro" id="IPR000917">
    <property type="entry name" value="Sulfatase_N"/>
</dbReference>
<evidence type="ECO:0000256" key="3">
    <source>
        <dbReference type="ARBA" id="ARBA00022692"/>
    </source>
</evidence>
<keyword evidence="5 6" id="KW-0472">Membrane</keyword>
<comment type="subcellular location">
    <subcellularLocation>
        <location evidence="1">Cell membrane</location>
        <topology evidence="1">Multi-pass membrane protein</topology>
    </subcellularLocation>
</comment>
<gene>
    <name evidence="8" type="ORF">MM213_18720</name>
</gene>
<evidence type="ECO:0000313" key="8">
    <source>
        <dbReference type="EMBL" id="MCH7415542.1"/>
    </source>
</evidence>
<dbReference type="PANTHER" id="PTHR47371:SF3">
    <property type="entry name" value="PHOSPHOGLYCEROL TRANSFERASE I"/>
    <property type="match status" value="1"/>
</dbReference>
<dbReference type="SUPFAM" id="SSF53649">
    <property type="entry name" value="Alkaline phosphatase-like"/>
    <property type="match status" value="1"/>
</dbReference>
<keyword evidence="3 6" id="KW-0812">Transmembrane</keyword>
<evidence type="ECO:0000256" key="1">
    <source>
        <dbReference type="ARBA" id="ARBA00004651"/>
    </source>
</evidence>
<evidence type="ECO:0000256" key="2">
    <source>
        <dbReference type="ARBA" id="ARBA00022475"/>
    </source>
</evidence>
<dbReference type="RefSeq" id="WP_241414422.1">
    <property type="nucleotide sequence ID" value="NZ_JAKZGO010000024.1"/>
</dbReference>
<dbReference type="InterPro" id="IPR050448">
    <property type="entry name" value="OpgB/LTA_synthase_biosynth"/>
</dbReference>
<feature type="transmembrane region" description="Helical" evidence="6">
    <location>
        <begin position="35"/>
        <end position="54"/>
    </location>
</feature>
<accession>A0ABS9VGI3</accession>
<evidence type="ECO:0000313" key="9">
    <source>
        <dbReference type="Proteomes" id="UP001165430"/>
    </source>
</evidence>
<dbReference type="InterPro" id="IPR017850">
    <property type="entry name" value="Alkaline_phosphatase_core_sf"/>
</dbReference>
<dbReference type="Pfam" id="PF00884">
    <property type="entry name" value="Sulfatase"/>
    <property type="match status" value="1"/>
</dbReference>
<feature type="domain" description="Sulfatase N-terminal" evidence="7">
    <location>
        <begin position="166"/>
        <end position="457"/>
    </location>
</feature>
<keyword evidence="2" id="KW-1003">Cell membrane</keyword>
<proteinExistence type="predicted"/>
<evidence type="ECO:0000256" key="6">
    <source>
        <dbReference type="SAM" id="Phobius"/>
    </source>
</evidence>
<protein>
    <submittedName>
        <fullName evidence="8">LTA synthase family protein</fullName>
    </submittedName>
</protein>
<organism evidence="8 9">
    <name type="scientific">Belliella alkalica</name>
    <dbReference type="NCBI Taxonomy" id="1730871"/>
    <lineage>
        <taxon>Bacteria</taxon>
        <taxon>Pseudomonadati</taxon>
        <taxon>Bacteroidota</taxon>
        <taxon>Cytophagia</taxon>
        <taxon>Cytophagales</taxon>
        <taxon>Cyclobacteriaceae</taxon>
        <taxon>Belliella</taxon>
    </lineage>
</organism>
<reference evidence="8" key="1">
    <citation type="submission" date="2022-03" db="EMBL/GenBank/DDBJ databases">
        <title>De novo assembled genomes of Belliella spp. (Cyclobacteriaceae) strains.</title>
        <authorList>
            <person name="Szabo A."/>
            <person name="Korponai K."/>
            <person name="Felfoldi T."/>
        </authorList>
    </citation>
    <scope>NUCLEOTIDE SEQUENCE</scope>
    <source>
        <strain evidence="8">DSM 111903</strain>
    </source>
</reference>
<evidence type="ECO:0000256" key="4">
    <source>
        <dbReference type="ARBA" id="ARBA00022989"/>
    </source>
</evidence>
<name>A0ABS9VGI3_9BACT</name>
<evidence type="ECO:0000256" key="5">
    <source>
        <dbReference type="ARBA" id="ARBA00023136"/>
    </source>
</evidence>